<evidence type="ECO:0000313" key="2">
    <source>
        <dbReference type="EMBL" id="KRY22853.1"/>
    </source>
</evidence>
<dbReference type="CDD" id="cd09272">
    <property type="entry name" value="RNase_HI_RT_Ty1"/>
    <property type="match status" value="1"/>
</dbReference>
<dbReference type="EMBL" id="JYDQ01000006">
    <property type="protein sequence ID" value="KRY22853.1"/>
    <property type="molecule type" value="Genomic_DNA"/>
</dbReference>
<dbReference type="STRING" id="990121.A0A0V1ADF1"/>
<organism evidence="2 3">
    <name type="scientific">Trichinella patagoniensis</name>
    <dbReference type="NCBI Taxonomy" id="990121"/>
    <lineage>
        <taxon>Eukaryota</taxon>
        <taxon>Metazoa</taxon>
        <taxon>Ecdysozoa</taxon>
        <taxon>Nematoda</taxon>
        <taxon>Enoplea</taxon>
        <taxon>Dorylaimia</taxon>
        <taxon>Trichinellida</taxon>
        <taxon>Trichinellidae</taxon>
        <taxon>Trichinella</taxon>
    </lineage>
</organism>
<dbReference type="PANTHER" id="PTHR11439:SF467">
    <property type="entry name" value="INTEGRASE CATALYTIC DOMAIN-CONTAINING PROTEIN"/>
    <property type="match status" value="1"/>
</dbReference>
<keyword evidence="3" id="KW-1185">Reference proteome</keyword>
<evidence type="ECO:0000313" key="3">
    <source>
        <dbReference type="Proteomes" id="UP000054783"/>
    </source>
</evidence>
<feature type="domain" description="PiggyBac transposable element-derived protein" evidence="1">
    <location>
        <begin position="25"/>
        <end position="130"/>
    </location>
</feature>
<gene>
    <name evidence="2" type="ORF">T12_12723</name>
</gene>
<dbReference type="InterPro" id="IPR029526">
    <property type="entry name" value="PGBD"/>
</dbReference>
<dbReference type="Pfam" id="PF13843">
    <property type="entry name" value="DDE_Tnp_1_7"/>
    <property type="match status" value="1"/>
</dbReference>
<proteinExistence type="predicted"/>
<sequence length="452" mass="51234">MRASGTILPYRSNGADAVILPDKELMKQKRGAFDFRSDGNVHVAKWCDNSIVRIASNFLTHRPLRNTQRRVKGQRIEVQMPNIVKSYNTGMGGVDLLDRLAAAYRPTIRSKKWYWPLFINAVNTATVAAWWIHCFVEERPLSHLELRRHMVLSLLQSERTATPRVASGFMSQLPDIRFDGVNHIIGTGLQGRCKVCKRNTKNMCKTCNVRLHAERGKQCFEIYHQPMVVSSRFTAVEHAPKMFGHLMAATRPDIAYDVSTVSQVMDKPTVKAWLKYLRGTADYGLLYQANGEGVLNGYSDADYVGDVTTRRSRIGVVCTCAGGAVSWHSQKQKSVALSTTEAEYVAASEAAKDMMWLMTLFAEVTEVKQKPILFVDNMGAVKLSKNPEFHKRSNHIEVQFHFVREKYSEGKIDIQHIDSENQKAEILTKALLKTRFQNLRRQLGIVSQHMNC</sequence>
<reference evidence="2 3" key="1">
    <citation type="submission" date="2015-01" db="EMBL/GenBank/DDBJ databases">
        <title>Evolution of Trichinella species and genotypes.</title>
        <authorList>
            <person name="Korhonen P.K."/>
            <person name="Edoardo P."/>
            <person name="Giuseppe L.R."/>
            <person name="Gasser R.B."/>
        </authorList>
    </citation>
    <scope>NUCLEOTIDE SEQUENCE [LARGE SCALE GENOMIC DNA]</scope>
    <source>
        <strain evidence="2">ISS2496</strain>
    </source>
</reference>
<dbReference type="OrthoDB" id="6380630at2759"/>
<protein>
    <submittedName>
        <fullName evidence="2">Retrovirus-related Pol polyprotein from transposon TNT 1-94</fullName>
    </submittedName>
</protein>
<dbReference type="PANTHER" id="PTHR11439">
    <property type="entry name" value="GAG-POL-RELATED RETROTRANSPOSON"/>
    <property type="match status" value="1"/>
</dbReference>
<dbReference type="Proteomes" id="UP000054783">
    <property type="component" value="Unassembled WGS sequence"/>
</dbReference>
<comment type="caution">
    <text evidence="2">The sequence shown here is derived from an EMBL/GenBank/DDBJ whole genome shotgun (WGS) entry which is preliminary data.</text>
</comment>
<accession>A0A0V1ADF1</accession>
<name>A0A0V1ADF1_9BILA</name>
<dbReference type="AlphaFoldDB" id="A0A0V1ADF1"/>
<evidence type="ECO:0000259" key="1">
    <source>
        <dbReference type="Pfam" id="PF13843"/>
    </source>
</evidence>